<feature type="compositionally biased region" description="Pro residues" evidence="1">
    <location>
        <begin position="82"/>
        <end position="92"/>
    </location>
</feature>
<feature type="compositionally biased region" description="Low complexity" evidence="1">
    <location>
        <begin position="93"/>
        <end position="108"/>
    </location>
</feature>
<dbReference type="Proteomes" id="UP001054252">
    <property type="component" value="Unassembled WGS sequence"/>
</dbReference>
<accession>A0AAV5M982</accession>
<dbReference type="EMBL" id="BPVZ01000206">
    <property type="protein sequence ID" value="GKV46339.1"/>
    <property type="molecule type" value="Genomic_DNA"/>
</dbReference>
<comment type="caution">
    <text evidence="2">The sequence shown here is derived from an EMBL/GenBank/DDBJ whole genome shotgun (WGS) entry which is preliminary data.</text>
</comment>
<gene>
    <name evidence="2" type="ORF">SLEP1_g53325</name>
</gene>
<evidence type="ECO:0000313" key="2">
    <source>
        <dbReference type="EMBL" id="GKV46339.1"/>
    </source>
</evidence>
<feature type="region of interest" description="Disordered" evidence="1">
    <location>
        <begin position="64"/>
        <end position="108"/>
    </location>
</feature>
<evidence type="ECO:0000256" key="1">
    <source>
        <dbReference type="SAM" id="MobiDB-lite"/>
    </source>
</evidence>
<protein>
    <submittedName>
        <fullName evidence="2">Uncharacterized protein</fullName>
    </submittedName>
</protein>
<sequence>MGIDKLVLLSLNPCQIEYPEIEDNVKLRHRVMSSYEQVPSTPQFSSHWDPDLKMFTMYFKVKPPEANKPQTTPATNITAAPGAPPRPLPPTAPCFTTATSTTRAAKSS</sequence>
<dbReference type="AlphaFoldDB" id="A0AAV5M982"/>
<evidence type="ECO:0000313" key="3">
    <source>
        <dbReference type="Proteomes" id="UP001054252"/>
    </source>
</evidence>
<name>A0AAV5M982_9ROSI</name>
<keyword evidence="3" id="KW-1185">Reference proteome</keyword>
<organism evidence="2 3">
    <name type="scientific">Rubroshorea leprosula</name>
    <dbReference type="NCBI Taxonomy" id="152421"/>
    <lineage>
        <taxon>Eukaryota</taxon>
        <taxon>Viridiplantae</taxon>
        <taxon>Streptophyta</taxon>
        <taxon>Embryophyta</taxon>
        <taxon>Tracheophyta</taxon>
        <taxon>Spermatophyta</taxon>
        <taxon>Magnoliopsida</taxon>
        <taxon>eudicotyledons</taxon>
        <taxon>Gunneridae</taxon>
        <taxon>Pentapetalae</taxon>
        <taxon>rosids</taxon>
        <taxon>malvids</taxon>
        <taxon>Malvales</taxon>
        <taxon>Dipterocarpaceae</taxon>
        <taxon>Rubroshorea</taxon>
    </lineage>
</organism>
<feature type="compositionally biased region" description="Polar residues" evidence="1">
    <location>
        <begin position="68"/>
        <end position="78"/>
    </location>
</feature>
<reference evidence="2 3" key="1">
    <citation type="journal article" date="2021" name="Commun. Biol.">
        <title>The genome of Shorea leprosula (Dipterocarpaceae) highlights the ecological relevance of drought in aseasonal tropical rainforests.</title>
        <authorList>
            <person name="Ng K.K.S."/>
            <person name="Kobayashi M.J."/>
            <person name="Fawcett J.A."/>
            <person name="Hatakeyama M."/>
            <person name="Paape T."/>
            <person name="Ng C.H."/>
            <person name="Ang C.C."/>
            <person name="Tnah L.H."/>
            <person name="Lee C.T."/>
            <person name="Nishiyama T."/>
            <person name="Sese J."/>
            <person name="O'Brien M.J."/>
            <person name="Copetti D."/>
            <person name="Mohd Noor M.I."/>
            <person name="Ong R.C."/>
            <person name="Putra M."/>
            <person name="Sireger I.Z."/>
            <person name="Indrioko S."/>
            <person name="Kosugi Y."/>
            <person name="Izuno A."/>
            <person name="Isagi Y."/>
            <person name="Lee S.L."/>
            <person name="Shimizu K.K."/>
        </authorList>
    </citation>
    <scope>NUCLEOTIDE SEQUENCE [LARGE SCALE GENOMIC DNA]</scope>
    <source>
        <strain evidence="2">214</strain>
    </source>
</reference>
<proteinExistence type="predicted"/>